<dbReference type="Gene3D" id="3.40.50.300">
    <property type="entry name" value="P-loop containing nucleotide triphosphate hydrolases"/>
    <property type="match status" value="1"/>
</dbReference>
<organism evidence="2">
    <name type="scientific">Malaco herpesvirus 1</name>
    <dbReference type="NCBI Taxonomy" id="3031797"/>
    <lineage>
        <taxon>Viruses</taxon>
        <taxon>Duplodnaviria</taxon>
        <taxon>Heunggongvirae</taxon>
        <taxon>Peploviricota</taxon>
        <taxon>Herviviricetes</taxon>
        <taxon>Herpesvirales</taxon>
        <taxon>Malacoherpesviridae</taxon>
    </lineage>
</organism>
<protein>
    <submittedName>
        <fullName evidence="2">ORF29</fullName>
    </submittedName>
</protein>
<feature type="region of interest" description="Disordered" evidence="1">
    <location>
        <begin position="1184"/>
        <end position="1248"/>
    </location>
</feature>
<dbReference type="EMBL" id="BK063091">
    <property type="protein sequence ID" value="DBA11730.1"/>
    <property type="molecule type" value="Genomic_DNA"/>
</dbReference>
<proteinExistence type="predicted"/>
<sequence length="1248" mass="144445">MMASSRSTTMMYSPETIKPSWTNKYKTMLGAKVEDFDDEDLLKELLSGDDTKHIARDVNNKGAKVYGKIPGTRADVHHWFMNNDFSAYELIRDDKPCCLHFDLDFEEGDDELTVNNLTGQEVLHYVLDTMKEFVGEENQDLLADTVVMECVREHKPKKRSFHITYPHCVFGNNYEIMDKFSLILRRFMYEVCFPKKENMKENFTFNKINARGKRNEYIPLDMLIYSKRRLMRGVHQSKFAEPTSIMRIITCTNEADWMIQPPEMITQAQDYADIIIRTTNLTEQLFEKYAPDGILKMVDGDFVCFRNYTTKKTPGSRSKKNAANFDTFTTQLSPYINDEVIELNEFKHLLDLVHYEHLKMDYGRLLLPFLTSIAPVTTDEELLEWMDTPKDDKERIAKNMDKIKDVRKRAEDLWIAGDMAMKCLRMVCEPSVKIINNLPLHRVKKMENTEVIVPTVEEGWKFVRAEDMEQYITSEISYDVRLASKVDSGEDGKDSKYLDTLKGQQSMPKRGIIVSGVMGSGKGTGLKSVIEKMCRSGVFKDVLIIVPRRLLATQTAGDLEELHSIRVNEIIPSQSNYDKTVFHKNKCMPVKVIRKYAGAKQDKEDSDKEHPRINLFECNQQGEAISRVYVSVFNSLPYLRKRVFDAVVIDEPAVTIGNLYLKRDSPVEEKKAYESLTTVLSEIMRNAKKSFYLDAAFTPDILDICNYVYDGHYSKDDNPTNEEILKFMGKPCNYLGNKWLRRQLEDGAEFKRGKPTKLQEQRGVKPWIEKVYPMKYVCSYDPRLEKPIFDHLHEFEDPYAMIKHMLDAVYKRNLRCLVYLSTTTQGEAICQKVFGMRENDTDKLPKVFVYSHDSVEQLGAKECESRLLDRKYDLVECSSALGIGANYPQKHLFDNVYLFMEFGRNTPQLADMVQLAARMRNSSNKTLHYTIKVSGERIPPHANRLLKMEGASGFDYLKHLCDKAYTATRAINKAGASDIRLMREMAKEALSTGFRFITRDGLETVYPTYELNKTKVPVAEVNAINRRGARQRKAVEHAHGVNSYEFTEIVSVNRKRPRTEETTKEERERYSKRAMMDDPRKKNQVMDDILAAIQQDKRWTEIEVYPVQQRVFYEIVSKREIGIEVDMEKAVKQFITRAYKDNQIMNYKRIAKSGVDVSKFEKYKLHFNNHFNDTKTGVVTAPIRPRAGRGSAKSAGEEQEEQIDMDVDLEEETDEDETLTDHINNRFSENPQVEPNADDLRELMVTTP</sequence>
<evidence type="ECO:0000313" key="2">
    <source>
        <dbReference type="EMBL" id="DBA11730.1"/>
    </source>
</evidence>
<reference evidence="2" key="2">
    <citation type="submission" date="2023-01" db="EMBL/GenBank/DDBJ databases">
        <authorList>
            <person name="Rosani U."/>
            <person name="Delmont T.O."/>
            <person name="Gaia M."/>
            <person name="Krupovic M."/>
        </authorList>
    </citation>
    <scope>NUCLEOTIDE SEQUENCE</scope>
    <source>
        <strain evidence="2">MalacoHV1/China/2018</strain>
    </source>
</reference>
<name>A0AA48P7R8_9VIRU</name>
<feature type="region of interest" description="Disordered" evidence="1">
    <location>
        <begin position="1056"/>
        <end position="1078"/>
    </location>
</feature>
<dbReference type="SUPFAM" id="SSF52540">
    <property type="entry name" value="P-loop containing nucleoside triphosphate hydrolases"/>
    <property type="match status" value="1"/>
</dbReference>
<feature type="compositionally biased region" description="Acidic residues" evidence="1">
    <location>
        <begin position="1197"/>
        <end position="1218"/>
    </location>
</feature>
<accession>A0AA48P7R8</accession>
<reference evidence="2" key="1">
    <citation type="journal article" date="2023" name="Front. Mar. Sci.">
        <title>Tracing the invertebrate herpesviruses in the global sequence datasets.</title>
        <authorList>
            <person name="Rosani U."/>
            <person name="Gaia M."/>
            <person name="Delmont T.O."/>
            <person name="Krupovic M."/>
        </authorList>
    </citation>
    <scope>NUCLEOTIDE SEQUENCE</scope>
    <source>
        <strain evidence="2">MalacoHV1/China/2018</strain>
    </source>
</reference>
<feature type="compositionally biased region" description="Basic and acidic residues" evidence="1">
    <location>
        <begin position="1058"/>
        <end position="1078"/>
    </location>
</feature>
<dbReference type="InterPro" id="IPR027417">
    <property type="entry name" value="P-loop_NTPase"/>
</dbReference>
<evidence type="ECO:0000256" key="1">
    <source>
        <dbReference type="SAM" id="MobiDB-lite"/>
    </source>
</evidence>